<proteinExistence type="predicted"/>
<dbReference type="Proteomes" id="UP001595892">
    <property type="component" value="Unassembled WGS sequence"/>
</dbReference>
<dbReference type="RefSeq" id="WP_377003116.1">
    <property type="nucleotide sequence ID" value="NZ_JBHSGG010000003.1"/>
</dbReference>
<sequence>MACTGQSVIHGHKRRRKQTPTYTSWNAMLARCQRPSCPSYQWYGGAGVRVCDRWQVFANFLADMGERPEGTTLDRIDNSRGYEPGNCRWSTPRQQSQNRSCVRPISFRGKSMTLREWAEKAGIKRSTLAQRIYVYRWPIEKALKEIT</sequence>
<evidence type="ECO:0000313" key="2">
    <source>
        <dbReference type="EMBL" id="MFC4727114.1"/>
    </source>
</evidence>
<comment type="caution">
    <text evidence="2">The sequence shown here is derived from an EMBL/GenBank/DDBJ whole genome shotgun (WGS) entry which is preliminary data.</text>
</comment>
<protein>
    <recommendedName>
        <fullName evidence="4">HNH endonuclease</fullName>
    </recommendedName>
</protein>
<keyword evidence="3" id="KW-1185">Reference proteome</keyword>
<dbReference type="EMBL" id="JBHSGG010000003">
    <property type="protein sequence ID" value="MFC4727114.1"/>
    <property type="molecule type" value="Genomic_DNA"/>
</dbReference>
<evidence type="ECO:0000256" key="1">
    <source>
        <dbReference type="SAM" id="MobiDB-lite"/>
    </source>
</evidence>
<accession>A0ABV9NIK2</accession>
<evidence type="ECO:0000313" key="3">
    <source>
        <dbReference type="Proteomes" id="UP001595892"/>
    </source>
</evidence>
<organism evidence="2 3">
    <name type="scientific">Coralloluteibacterium thermophilum</name>
    <dbReference type="NCBI Taxonomy" id="2707049"/>
    <lineage>
        <taxon>Bacteria</taxon>
        <taxon>Pseudomonadati</taxon>
        <taxon>Pseudomonadota</taxon>
        <taxon>Gammaproteobacteria</taxon>
        <taxon>Lysobacterales</taxon>
        <taxon>Lysobacteraceae</taxon>
        <taxon>Coralloluteibacterium</taxon>
    </lineage>
</organism>
<gene>
    <name evidence="2" type="ORF">ACFO3Q_02890</name>
</gene>
<feature type="region of interest" description="Disordered" evidence="1">
    <location>
        <begin position="1"/>
        <end position="20"/>
    </location>
</feature>
<name>A0ABV9NIK2_9GAMM</name>
<evidence type="ECO:0008006" key="4">
    <source>
        <dbReference type="Google" id="ProtNLM"/>
    </source>
</evidence>
<reference evidence="3" key="1">
    <citation type="journal article" date="2019" name="Int. J. Syst. Evol. Microbiol.">
        <title>The Global Catalogue of Microorganisms (GCM) 10K type strain sequencing project: providing services to taxonomists for standard genome sequencing and annotation.</title>
        <authorList>
            <consortium name="The Broad Institute Genomics Platform"/>
            <consortium name="The Broad Institute Genome Sequencing Center for Infectious Disease"/>
            <person name="Wu L."/>
            <person name="Ma J."/>
        </authorList>
    </citation>
    <scope>NUCLEOTIDE SEQUENCE [LARGE SCALE GENOMIC DNA]</scope>
    <source>
        <strain evidence="3">CGMCC 1.13574</strain>
    </source>
</reference>